<evidence type="ECO:0000259" key="6">
    <source>
        <dbReference type="PROSITE" id="PS50885"/>
    </source>
</evidence>
<keyword evidence="4" id="KW-1133">Transmembrane helix</keyword>
<dbReference type="Gene3D" id="1.10.287.950">
    <property type="entry name" value="Methyl-accepting chemotaxis protein"/>
    <property type="match status" value="1"/>
</dbReference>
<evidence type="ECO:0000256" key="1">
    <source>
        <dbReference type="ARBA" id="ARBA00023224"/>
    </source>
</evidence>
<proteinExistence type="inferred from homology"/>
<dbReference type="CDD" id="cd12913">
    <property type="entry name" value="PDC1_MCP_like"/>
    <property type="match status" value="1"/>
</dbReference>
<dbReference type="SMART" id="SM00304">
    <property type="entry name" value="HAMP"/>
    <property type="match status" value="1"/>
</dbReference>
<evidence type="ECO:0000256" key="4">
    <source>
        <dbReference type="SAM" id="Phobius"/>
    </source>
</evidence>
<comment type="similarity">
    <text evidence="2">Belongs to the methyl-accepting chemotaxis (MCP) protein family.</text>
</comment>
<dbReference type="GO" id="GO:0007165">
    <property type="term" value="P:signal transduction"/>
    <property type="evidence" value="ECO:0007669"/>
    <property type="project" value="UniProtKB-KW"/>
</dbReference>
<dbReference type="SMART" id="SM00283">
    <property type="entry name" value="MA"/>
    <property type="match status" value="1"/>
</dbReference>
<keyword evidence="4" id="KW-0812">Transmembrane</keyword>
<dbReference type="CDD" id="cd06225">
    <property type="entry name" value="HAMP"/>
    <property type="match status" value="1"/>
</dbReference>
<feature type="domain" description="HAMP" evidence="6">
    <location>
        <begin position="402"/>
        <end position="455"/>
    </location>
</feature>
<keyword evidence="4" id="KW-0472">Membrane</keyword>
<sequence>MFTLGIRGRIILAGALLSGVAVTVVAVALTLQASRQLEDQAARVMENLGKATAAEIAQEFGRGLSTARGIAATALGWRQLAIADRQRFEAMLASTLAIERNWLATWAMFEPDAFDGRDADFAHADSPTAITSSGRYVPYAYREFGEITFDKAYDFDEPTNSLAFYDVPMSSGLPHLTDPEAWVFGTAEKPEIFWLVSILAPIVDGSQTIGVGAIDIRLNELIGQIAELRPWGEGRAALIDNSGHWAAHPAGIDMVGARTEDAFYATNADRMRAGEIVVGEDSSNLLIDVEAMAGQARAAKAQAAEAARKAALADGQSPEEADSAAASAAAEAAGDNFGLPGIAAYSVLVPLTLDDSPVRWSVKISVPKSLVLARVAEMRDLAIMIGIGAIILCILLAWLVGRSIARPVVGMTATMQRLAQGQLDITIPGLGRRDELGHMAAAVETFRQNATENRALVAEQEALKRRAEVDQAQARLSLADGFEGQVSEAIAQMAATSQEMDRSAHTMAQVSADNVNRSRSVSRTAGHVAENVSSVAAAVEELAASIREISQQANNSSTSATQAAGKAGDAARLVNALVSAADQIGSVVTLINDIAGQTNLLALNATIEAARAGDAGKGFAVVANEVKSLASQTARATEEISAQINAIQRSTGAAAEEINAVARTIEEIAQVNSSIAAAVTEQDSATNEISRAVAEAATGTSDLQQQISLVSDSAQNAGVAADSMVAAVGQLQGRFGDLKGRIDGFLASVRAG</sequence>
<feature type="transmembrane region" description="Helical" evidence="4">
    <location>
        <begin position="381"/>
        <end position="401"/>
    </location>
</feature>
<reference evidence="7 8" key="1">
    <citation type="submission" date="2019-03" db="EMBL/GenBank/DDBJ databases">
        <title>Genomic Encyclopedia of Type Strains, Phase III (KMG-III): the genomes of soil and plant-associated and newly described type strains.</title>
        <authorList>
            <person name="Whitman W."/>
        </authorList>
    </citation>
    <scope>NUCLEOTIDE SEQUENCE [LARGE SCALE GENOMIC DNA]</scope>
    <source>
        <strain evidence="7 8">CGMCC 1.7660</strain>
    </source>
</reference>
<dbReference type="GO" id="GO:0016020">
    <property type="term" value="C:membrane"/>
    <property type="evidence" value="ECO:0007669"/>
    <property type="project" value="InterPro"/>
</dbReference>
<dbReference type="PROSITE" id="PS50111">
    <property type="entry name" value="CHEMOTAXIS_TRANSDUC_2"/>
    <property type="match status" value="1"/>
</dbReference>
<accession>A0A4R6X2L3</accession>
<evidence type="ECO:0000256" key="2">
    <source>
        <dbReference type="ARBA" id="ARBA00029447"/>
    </source>
</evidence>
<evidence type="ECO:0000259" key="5">
    <source>
        <dbReference type="PROSITE" id="PS50111"/>
    </source>
</evidence>
<keyword evidence="1 3" id="KW-0807">Transducer</keyword>
<dbReference type="EMBL" id="SNYW01000001">
    <property type="protein sequence ID" value="TDQ86322.1"/>
    <property type="molecule type" value="Genomic_DNA"/>
</dbReference>
<comment type="caution">
    <text evidence="7">The sequence shown here is derived from an EMBL/GenBank/DDBJ whole genome shotgun (WGS) entry which is preliminary data.</text>
</comment>
<keyword evidence="8" id="KW-1185">Reference proteome</keyword>
<protein>
    <submittedName>
        <fullName evidence="7">Methyl-accepting chemotaxis protein</fullName>
    </submittedName>
</protein>
<evidence type="ECO:0000256" key="3">
    <source>
        <dbReference type="PROSITE-ProRule" id="PRU00284"/>
    </source>
</evidence>
<evidence type="ECO:0000313" key="7">
    <source>
        <dbReference type="EMBL" id="TDQ86322.1"/>
    </source>
</evidence>
<dbReference type="Gene3D" id="6.10.340.10">
    <property type="match status" value="1"/>
</dbReference>
<dbReference type="OrthoDB" id="9814362at2"/>
<dbReference type="PROSITE" id="PS50885">
    <property type="entry name" value="HAMP"/>
    <property type="match status" value="1"/>
</dbReference>
<dbReference type="InterPro" id="IPR004089">
    <property type="entry name" value="MCPsignal_dom"/>
</dbReference>
<name>A0A4R6X2L3_9PROT</name>
<evidence type="ECO:0000313" key="8">
    <source>
        <dbReference type="Proteomes" id="UP000295783"/>
    </source>
</evidence>
<dbReference type="Proteomes" id="UP000295783">
    <property type="component" value="Unassembled WGS sequence"/>
</dbReference>
<dbReference type="PANTHER" id="PTHR32089">
    <property type="entry name" value="METHYL-ACCEPTING CHEMOTAXIS PROTEIN MCPB"/>
    <property type="match status" value="1"/>
</dbReference>
<dbReference type="InterPro" id="IPR003660">
    <property type="entry name" value="HAMP_dom"/>
</dbReference>
<dbReference type="RefSeq" id="WP_133611441.1">
    <property type="nucleotide sequence ID" value="NZ_SNYW01000001.1"/>
</dbReference>
<organism evidence="7 8">
    <name type="scientific">Dongia mobilis</name>
    <dbReference type="NCBI Taxonomy" id="578943"/>
    <lineage>
        <taxon>Bacteria</taxon>
        <taxon>Pseudomonadati</taxon>
        <taxon>Pseudomonadota</taxon>
        <taxon>Alphaproteobacteria</taxon>
        <taxon>Rhodospirillales</taxon>
        <taxon>Dongiaceae</taxon>
        <taxon>Dongia</taxon>
    </lineage>
</organism>
<dbReference type="Gene3D" id="3.30.450.20">
    <property type="entry name" value="PAS domain"/>
    <property type="match status" value="1"/>
</dbReference>
<gene>
    <name evidence="7" type="ORF">A8950_0013</name>
</gene>
<dbReference type="SUPFAM" id="SSF58104">
    <property type="entry name" value="Methyl-accepting chemotaxis protein (MCP) signaling domain"/>
    <property type="match status" value="1"/>
</dbReference>
<feature type="domain" description="Methyl-accepting transducer" evidence="5">
    <location>
        <begin position="496"/>
        <end position="732"/>
    </location>
</feature>
<dbReference type="AlphaFoldDB" id="A0A4R6X2L3"/>
<dbReference type="Pfam" id="PF00015">
    <property type="entry name" value="MCPsignal"/>
    <property type="match status" value="1"/>
</dbReference>
<dbReference type="PANTHER" id="PTHR32089:SF112">
    <property type="entry name" value="LYSOZYME-LIKE PROTEIN-RELATED"/>
    <property type="match status" value="1"/>
</dbReference>
<dbReference type="Pfam" id="PF00672">
    <property type="entry name" value="HAMP"/>
    <property type="match status" value="1"/>
</dbReference>